<dbReference type="InterPro" id="IPR025517">
    <property type="entry name" value="DUF4405"/>
</dbReference>
<evidence type="ECO:0000313" key="4">
    <source>
        <dbReference type="Proteomes" id="UP001219630"/>
    </source>
</evidence>
<evidence type="ECO:0000256" key="1">
    <source>
        <dbReference type="SAM" id="Phobius"/>
    </source>
</evidence>
<evidence type="ECO:0000259" key="2">
    <source>
        <dbReference type="Pfam" id="PF14358"/>
    </source>
</evidence>
<feature type="transmembrane region" description="Helical" evidence="1">
    <location>
        <begin position="136"/>
        <end position="157"/>
    </location>
</feature>
<dbReference type="EMBL" id="CP114280">
    <property type="protein sequence ID" value="WFN57242.1"/>
    <property type="molecule type" value="Genomic_DNA"/>
</dbReference>
<proteinExistence type="predicted"/>
<dbReference type="Pfam" id="PF14358">
    <property type="entry name" value="DUF4405"/>
    <property type="match status" value="1"/>
</dbReference>
<feature type="transmembrane region" description="Helical" evidence="1">
    <location>
        <begin position="58"/>
        <end position="77"/>
    </location>
</feature>
<name>A0ABY8GB75_9GAMM</name>
<sequence length="230" mass="26950">MALLLLILMGFHLHGEMIHEWSGMLFTLMIILHLYLNKHRLWALPPTLPAAMRVINRAVNFVTLMVILAVIVSGVMISRHVFPDFPFHNPNTWVRKLHMTAVYWGMIIIAVHIGLHWKMLAKFFCFVLKIPEHSCFSNIITPCIFSVISLLGLYWFLSTNYLAYLRMAVDFSFFDYDESAFIFYFRYIAIIILFALATRFLLWLFVFRAQKIVPSQGTANVNNRIHEYDK</sequence>
<keyword evidence="4" id="KW-1185">Reference proteome</keyword>
<feature type="domain" description="Flavinylation-associated cytochrome" evidence="2">
    <location>
        <begin position="59"/>
        <end position="117"/>
    </location>
</feature>
<keyword evidence="1" id="KW-0472">Membrane</keyword>
<feature type="transmembrane region" description="Helical" evidence="1">
    <location>
        <begin position="97"/>
        <end position="115"/>
    </location>
</feature>
<feature type="transmembrane region" description="Helical" evidence="1">
    <location>
        <begin position="181"/>
        <end position="206"/>
    </location>
</feature>
<feature type="transmembrane region" description="Helical" evidence="1">
    <location>
        <begin position="20"/>
        <end position="37"/>
    </location>
</feature>
<accession>A0ABY8GB75</accession>
<keyword evidence="1" id="KW-0812">Transmembrane</keyword>
<reference evidence="3 4" key="1">
    <citation type="submission" date="2022-12" db="EMBL/GenBank/DDBJ databases">
        <title>Complete genome sequencing of Dickeya lacustris type strain LMG30899.</title>
        <authorList>
            <person name="Dobhal S."/>
            <person name="Arizala D."/>
            <person name="Arif M."/>
        </authorList>
    </citation>
    <scope>NUCLEOTIDE SEQUENCE [LARGE SCALE GENOMIC DNA]</scope>
    <source>
        <strain evidence="3 4">LMG30899</strain>
    </source>
</reference>
<evidence type="ECO:0000313" key="3">
    <source>
        <dbReference type="EMBL" id="WFN57242.1"/>
    </source>
</evidence>
<protein>
    <submittedName>
        <fullName evidence="3">DUF4405 domain-containing protein</fullName>
    </submittedName>
</protein>
<dbReference type="Proteomes" id="UP001219630">
    <property type="component" value="Chromosome"/>
</dbReference>
<gene>
    <name evidence="3" type="ORF">O1Q98_08625</name>
</gene>
<organism evidence="3 4">
    <name type="scientific">Dickeya lacustris</name>
    <dbReference type="NCBI Taxonomy" id="2259638"/>
    <lineage>
        <taxon>Bacteria</taxon>
        <taxon>Pseudomonadati</taxon>
        <taxon>Pseudomonadota</taxon>
        <taxon>Gammaproteobacteria</taxon>
        <taxon>Enterobacterales</taxon>
        <taxon>Pectobacteriaceae</taxon>
        <taxon>Dickeya</taxon>
    </lineage>
</organism>
<dbReference type="RefSeq" id="WP_125258236.1">
    <property type="nucleotide sequence ID" value="NZ_CP114280.1"/>
</dbReference>
<keyword evidence="1" id="KW-1133">Transmembrane helix</keyword>